<reference evidence="2" key="1">
    <citation type="journal article" date="2020" name="Plant J.">
        <title>Transposons played a major role in the diversification between the closely related almond and peach genomes: results from the almond genome sequence.</title>
        <authorList>
            <person name="Alioto T."/>
            <person name="Alexiou K.G."/>
            <person name="Bardil A."/>
            <person name="Barteri F."/>
            <person name="Castanera R."/>
            <person name="Cruz F."/>
            <person name="Dhingra A."/>
            <person name="Duval H."/>
            <person name="Fernandez I Marti A."/>
            <person name="Frias L."/>
            <person name="Galan B."/>
            <person name="Garcia J.L."/>
            <person name="Howad W."/>
            <person name="Gomez-Garrido J."/>
            <person name="Gut M."/>
            <person name="Julca I."/>
            <person name="Morata J."/>
            <person name="Puigdomenech P."/>
            <person name="Ribeca P."/>
            <person name="Rubio Cabetas M.J."/>
            <person name="Vlasova A."/>
            <person name="Wirthensohn M."/>
            <person name="Garcia-Mas J."/>
            <person name="Gabaldon T."/>
            <person name="Casacuberta J.M."/>
            <person name="Arus P."/>
        </authorList>
    </citation>
    <scope>NUCLEOTIDE SEQUENCE [LARGE SCALE GENOMIC DNA]</scope>
    <source>
        <strain evidence="2">cv. Texas</strain>
    </source>
</reference>
<dbReference type="EMBL" id="CABIKO010000191">
    <property type="protein sequence ID" value="VVA30469.1"/>
    <property type="molecule type" value="Genomic_DNA"/>
</dbReference>
<sequence length="60" mass="6635">MGPSIALTWAQTRVSSLYSCTLCTVPLLQIHVDVVLLRQLSRDVKLLQAFSVEPGVGFEF</sequence>
<dbReference type="InParanoid" id="A0A5E4FSR4"/>
<dbReference type="AlphaFoldDB" id="A0A5E4FSR4"/>
<accession>A0A5E4FSR4</accession>
<dbReference type="Proteomes" id="UP000327085">
    <property type="component" value="Chromosome 5"/>
</dbReference>
<evidence type="ECO:0000313" key="2">
    <source>
        <dbReference type="Proteomes" id="UP000327085"/>
    </source>
</evidence>
<name>A0A5E4FSR4_PRUDU</name>
<gene>
    <name evidence="1" type="ORF">ALMOND_2B013621</name>
</gene>
<proteinExistence type="predicted"/>
<organism evidence="1 2">
    <name type="scientific">Prunus dulcis</name>
    <name type="common">Almond</name>
    <name type="synonym">Amygdalus dulcis</name>
    <dbReference type="NCBI Taxonomy" id="3755"/>
    <lineage>
        <taxon>Eukaryota</taxon>
        <taxon>Viridiplantae</taxon>
        <taxon>Streptophyta</taxon>
        <taxon>Embryophyta</taxon>
        <taxon>Tracheophyta</taxon>
        <taxon>Spermatophyta</taxon>
        <taxon>Magnoliopsida</taxon>
        <taxon>eudicotyledons</taxon>
        <taxon>Gunneridae</taxon>
        <taxon>Pentapetalae</taxon>
        <taxon>rosids</taxon>
        <taxon>fabids</taxon>
        <taxon>Rosales</taxon>
        <taxon>Rosaceae</taxon>
        <taxon>Amygdaloideae</taxon>
        <taxon>Amygdaleae</taxon>
        <taxon>Prunus</taxon>
    </lineage>
</organism>
<evidence type="ECO:0000313" key="1">
    <source>
        <dbReference type="EMBL" id="VVA30469.1"/>
    </source>
</evidence>
<dbReference type="Gramene" id="VVA30469">
    <property type="protein sequence ID" value="VVA30469"/>
    <property type="gene ID" value="Prudul26B013621"/>
</dbReference>
<protein>
    <submittedName>
        <fullName evidence="1">Uncharacterized protein</fullName>
    </submittedName>
</protein>